<feature type="compositionally biased region" description="Low complexity" evidence="1">
    <location>
        <begin position="225"/>
        <end position="238"/>
    </location>
</feature>
<keyword evidence="4" id="KW-1185">Reference proteome</keyword>
<dbReference type="PANTHER" id="PTHR10219">
    <property type="entry name" value="GLYCOLIPID TRANSFER PROTEIN-RELATED"/>
    <property type="match status" value="1"/>
</dbReference>
<comment type="caution">
    <text evidence="3">The sequence shown here is derived from an EMBL/GenBank/DDBJ whole genome shotgun (WGS) entry which is preliminary data.</text>
</comment>
<protein>
    <submittedName>
        <fullName evidence="3">Glycolipid transfer protein</fullName>
    </submittedName>
</protein>
<proteinExistence type="predicted"/>
<feature type="region of interest" description="Disordered" evidence="1">
    <location>
        <begin position="217"/>
        <end position="238"/>
    </location>
</feature>
<feature type="domain" description="Glycolipid transfer protein" evidence="2">
    <location>
        <begin position="31"/>
        <end position="170"/>
    </location>
</feature>
<organism evidence="3 4">
    <name type="scientific">Dunaliella salina</name>
    <name type="common">Green alga</name>
    <name type="synonym">Protococcus salinus</name>
    <dbReference type="NCBI Taxonomy" id="3046"/>
    <lineage>
        <taxon>Eukaryota</taxon>
        <taxon>Viridiplantae</taxon>
        <taxon>Chlorophyta</taxon>
        <taxon>core chlorophytes</taxon>
        <taxon>Chlorophyceae</taxon>
        <taxon>CS clade</taxon>
        <taxon>Chlamydomonadales</taxon>
        <taxon>Dunaliellaceae</taxon>
        <taxon>Dunaliella</taxon>
    </lineage>
</organism>
<dbReference type="PANTHER" id="PTHR10219:SF43">
    <property type="entry name" value="GLYCOLIPID TRANSFER PROTEIN DOMAIN-CONTAINING PROTEIN"/>
    <property type="match status" value="1"/>
</dbReference>
<sequence length="238" mass="26197">MADKQTGAQQAFLPNLASAIKAAHAEGENLSTNTFVALIDAVVRVFDYLGPLLQVARMDMNIKNNTLREVTEPLVDPLPVSSLVEADKRANKVTEKDSRARNLHRLTAVVTFMRVLLENFVRSRDITVKEAATDAYQQSLAPVHPYMVRTAVWAGMYILPTRASFMQQIGETEDSARPHALEFLKYCKAVEDNIYKHYAGISMPTCQPSASILSALWGGRGGGEQPPQQASSPQQAPQ</sequence>
<dbReference type="InterPro" id="IPR036497">
    <property type="entry name" value="GLTP_sf"/>
</dbReference>
<evidence type="ECO:0000259" key="2">
    <source>
        <dbReference type="Pfam" id="PF08718"/>
    </source>
</evidence>
<evidence type="ECO:0000313" key="4">
    <source>
        <dbReference type="Proteomes" id="UP000815325"/>
    </source>
</evidence>
<accession>A0ABQ7H9T2</accession>
<dbReference type="SUPFAM" id="SSF110004">
    <property type="entry name" value="Glycolipid transfer protein, GLTP"/>
    <property type="match status" value="1"/>
</dbReference>
<dbReference type="Pfam" id="PF08718">
    <property type="entry name" value="GLTP"/>
    <property type="match status" value="1"/>
</dbReference>
<gene>
    <name evidence="3" type="ORF">DUNSADRAFT_10788</name>
</gene>
<dbReference type="Proteomes" id="UP000815325">
    <property type="component" value="Unassembled WGS sequence"/>
</dbReference>
<evidence type="ECO:0000256" key="1">
    <source>
        <dbReference type="SAM" id="MobiDB-lite"/>
    </source>
</evidence>
<dbReference type="EMBL" id="MU069439">
    <property type="protein sequence ID" value="KAF5843613.1"/>
    <property type="molecule type" value="Genomic_DNA"/>
</dbReference>
<dbReference type="InterPro" id="IPR014830">
    <property type="entry name" value="Glycolipid_transfer_prot_dom"/>
</dbReference>
<dbReference type="Gene3D" id="1.10.3520.10">
    <property type="entry name" value="Glycolipid transfer protein"/>
    <property type="match status" value="1"/>
</dbReference>
<name>A0ABQ7H9T2_DUNSA</name>
<evidence type="ECO:0000313" key="3">
    <source>
        <dbReference type="EMBL" id="KAF5843613.1"/>
    </source>
</evidence>
<reference evidence="3" key="1">
    <citation type="submission" date="2017-08" db="EMBL/GenBank/DDBJ databases">
        <authorList>
            <person name="Polle J.E."/>
            <person name="Barry K."/>
            <person name="Cushman J."/>
            <person name="Schmutz J."/>
            <person name="Tran D."/>
            <person name="Hathwaick L.T."/>
            <person name="Yim W.C."/>
            <person name="Jenkins J."/>
            <person name="Mckie-Krisberg Z.M."/>
            <person name="Prochnik S."/>
            <person name="Lindquist E."/>
            <person name="Dockter R.B."/>
            <person name="Adam C."/>
            <person name="Molina H."/>
            <person name="Bunkerborg J."/>
            <person name="Jin E."/>
            <person name="Buchheim M."/>
            <person name="Magnuson J."/>
        </authorList>
    </citation>
    <scope>NUCLEOTIDE SEQUENCE</scope>
    <source>
        <strain evidence="3">CCAP 19/18</strain>
    </source>
</reference>